<gene>
    <name evidence="2" type="ORF">ACFQ3N_04225</name>
</gene>
<evidence type="ECO:0000313" key="3">
    <source>
        <dbReference type="Proteomes" id="UP001597040"/>
    </source>
</evidence>
<reference evidence="3" key="1">
    <citation type="journal article" date="2019" name="Int. J. Syst. Evol. Microbiol.">
        <title>The Global Catalogue of Microorganisms (GCM) 10K type strain sequencing project: providing services to taxonomists for standard genome sequencing and annotation.</title>
        <authorList>
            <consortium name="The Broad Institute Genomics Platform"/>
            <consortium name="The Broad Institute Genome Sequencing Center for Infectious Disease"/>
            <person name="Wu L."/>
            <person name="Ma J."/>
        </authorList>
    </citation>
    <scope>NUCLEOTIDE SEQUENCE [LARGE SCALE GENOMIC DNA]</scope>
    <source>
        <strain evidence="3">CCUG 56754</strain>
    </source>
</reference>
<sequence>MIFDQATPVIDQGHLEIDRQPGISINRHDIRSSNPRNRSRTPGIRSTASKIDQQT</sequence>
<evidence type="ECO:0000256" key="1">
    <source>
        <dbReference type="SAM" id="MobiDB-lite"/>
    </source>
</evidence>
<dbReference type="Proteomes" id="UP001597040">
    <property type="component" value="Unassembled WGS sequence"/>
</dbReference>
<protein>
    <submittedName>
        <fullName evidence="2">Uncharacterized protein</fullName>
    </submittedName>
</protein>
<evidence type="ECO:0000313" key="2">
    <source>
        <dbReference type="EMBL" id="MFD1037631.1"/>
    </source>
</evidence>
<accession>A0ABW3LK03</accession>
<feature type="compositionally biased region" description="Polar residues" evidence="1">
    <location>
        <begin position="44"/>
        <end position="55"/>
    </location>
</feature>
<feature type="region of interest" description="Disordered" evidence="1">
    <location>
        <begin position="1"/>
        <end position="55"/>
    </location>
</feature>
<dbReference type="EMBL" id="JBHTKJ010000008">
    <property type="protein sequence ID" value="MFD1037631.1"/>
    <property type="molecule type" value="Genomic_DNA"/>
</dbReference>
<comment type="caution">
    <text evidence="2">The sequence shown here is derived from an EMBL/GenBank/DDBJ whole genome shotgun (WGS) entry which is preliminary data.</text>
</comment>
<organism evidence="2 3">
    <name type="scientific">Virgibacillus byunsanensis</name>
    <dbReference type="NCBI Taxonomy" id="570945"/>
    <lineage>
        <taxon>Bacteria</taxon>
        <taxon>Bacillati</taxon>
        <taxon>Bacillota</taxon>
        <taxon>Bacilli</taxon>
        <taxon>Bacillales</taxon>
        <taxon>Bacillaceae</taxon>
        <taxon>Virgibacillus</taxon>
    </lineage>
</organism>
<keyword evidence="3" id="KW-1185">Reference proteome</keyword>
<dbReference type="RefSeq" id="WP_390359875.1">
    <property type="nucleotide sequence ID" value="NZ_JBHTKJ010000008.1"/>
</dbReference>
<name>A0ABW3LK03_9BACI</name>
<proteinExistence type="predicted"/>